<dbReference type="EMBL" id="ABEU02000004">
    <property type="status" value="NOT_ANNOTATED_CDS"/>
    <property type="molecule type" value="Genomic_DNA"/>
</dbReference>
<reference evidence="1 2" key="2">
    <citation type="journal article" date="2018" name="Plant J.">
        <title>The Physcomitrella patens chromosome-scale assembly reveals moss genome structure and evolution.</title>
        <authorList>
            <person name="Lang D."/>
            <person name="Ullrich K.K."/>
            <person name="Murat F."/>
            <person name="Fuchs J."/>
            <person name="Jenkins J."/>
            <person name="Haas F.B."/>
            <person name="Piednoel M."/>
            <person name="Gundlach H."/>
            <person name="Van Bel M."/>
            <person name="Meyberg R."/>
            <person name="Vives C."/>
            <person name="Morata J."/>
            <person name="Symeonidi A."/>
            <person name="Hiss M."/>
            <person name="Muchero W."/>
            <person name="Kamisugi Y."/>
            <person name="Saleh O."/>
            <person name="Blanc G."/>
            <person name="Decker E.L."/>
            <person name="van Gessel N."/>
            <person name="Grimwood J."/>
            <person name="Hayes R.D."/>
            <person name="Graham S.W."/>
            <person name="Gunter L.E."/>
            <person name="McDaniel S.F."/>
            <person name="Hoernstein S.N.W."/>
            <person name="Larsson A."/>
            <person name="Li F.W."/>
            <person name="Perroud P.F."/>
            <person name="Phillips J."/>
            <person name="Ranjan P."/>
            <person name="Rokshar D.S."/>
            <person name="Rothfels C.J."/>
            <person name="Schneider L."/>
            <person name="Shu S."/>
            <person name="Stevenson D.W."/>
            <person name="Thummler F."/>
            <person name="Tillich M."/>
            <person name="Villarreal Aguilar J.C."/>
            <person name="Widiez T."/>
            <person name="Wong G.K."/>
            <person name="Wymore A."/>
            <person name="Zhang Y."/>
            <person name="Zimmer A.D."/>
            <person name="Quatrano R.S."/>
            <person name="Mayer K.F.X."/>
            <person name="Goodstein D."/>
            <person name="Casacuberta J.M."/>
            <person name="Vandepoele K."/>
            <person name="Reski R."/>
            <person name="Cuming A.C."/>
            <person name="Tuskan G.A."/>
            <person name="Maumus F."/>
            <person name="Salse J."/>
            <person name="Schmutz J."/>
            <person name="Rensing S.A."/>
        </authorList>
    </citation>
    <scope>NUCLEOTIDE SEQUENCE [LARGE SCALE GENOMIC DNA]</scope>
    <source>
        <strain evidence="1 2">cv. Gransden 2004</strain>
    </source>
</reference>
<dbReference type="Proteomes" id="UP000006727">
    <property type="component" value="Chromosome 4"/>
</dbReference>
<reference evidence="1" key="3">
    <citation type="submission" date="2020-12" db="UniProtKB">
        <authorList>
            <consortium name="EnsemblPlants"/>
        </authorList>
    </citation>
    <scope>IDENTIFICATION</scope>
</reference>
<sequence>MHRWNALPSRLFSQHLEVPLNFEGVQLGSLLRQPHQQKQIQSPSHGHLSLMRRCNRFGTGNCPWLTRGMTFERQVP</sequence>
<name>A0A7I4DJL7_PHYPA</name>
<proteinExistence type="predicted"/>
<evidence type="ECO:0000313" key="2">
    <source>
        <dbReference type="Proteomes" id="UP000006727"/>
    </source>
</evidence>
<protein>
    <submittedName>
        <fullName evidence="1">Uncharacterized protein</fullName>
    </submittedName>
</protein>
<dbReference type="EnsemblPlants" id="Pp3c4_21510V3.2">
    <property type="protein sequence ID" value="Pp3c4_21510V3.2"/>
    <property type="gene ID" value="Pp3c4_21510"/>
</dbReference>
<dbReference type="Gramene" id="Pp3c4_21510V3.2">
    <property type="protein sequence ID" value="Pp3c4_21510V3.2"/>
    <property type="gene ID" value="Pp3c4_21510"/>
</dbReference>
<reference evidence="1 2" key="1">
    <citation type="journal article" date="2008" name="Science">
        <title>The Physcomitrella genome reveals evolutionary insights into the conquest of land by plants.</title>
        <authorList>
            <person name="Rensing S."/>
            <person name="Lang D."/>
            <person name="Zimmer A."/>
            <person name="Terry A."/>
            <person name="Salamov A."/>
            <person name="Shapiro H."/>
            <person name="Nishiyama T."/>
            <person name="Perroud P.-F."/>
            <person name="Lindquist E."/>
            <person name="Kamisugi Y."/>
            <person name="Tanahashi T."/>
            <person name="Sakakibara K."/>
            <person name="Fujita T."/>
            <person name="Oishi K."/>
            <person name="Shin-I T."/>
            <person name="Kuroki Y."/>
            <person name="Toyoda A."/>
            <person name="Suzuki Y."/>
            <person name="Hashimoto A."/>
            <person name="Yamaguchi K."/>
            <person name="Sugano A."/>
            <person name="Kohara Y."/>
            <person name="Fujiyama A."/>
            <person name="Anterola A."/>
            <person name="Aoki S."/>
            <person name="Ashton N."/>
            <person name="Barbazuk W.B."/>
            <person name="Barker E."/>
            <person name="Bennetzen J."/>
            <person name="Bezanilla M."/>
            <person name="Blankenship R."/>
            <person name="Cho S.H."/>
            <person name="Dutcher S."/>
            <person name="Estelle M."/>
            <person name="Fawcett J.A."/>
            <person name="Gundlach H."/>
            <person name="Hanada K."/>
            <person name="Heyl A."/>
            <person name="Hicks K.A."/>
            <person name="Hugh J."/>
            <person name="Lohr M."/>
            <person name="Mayer K."/>
            <person name="Melkozernov A."/>
            <person name="Murata T."/>
            <person name="Nelson D."/>
            <person name="Pils B."/>
            <person name="Prigge M."/>
            <person name="Reiss B."/>
            <person name="Renner T."/>
            <person name="Rombauts S."/>
            <person name="Rushton P."/>
            <person name="Sanderfoot A."/>
            <person name="Schween G."/>
            <person name="Shiu S.-H."/>
            <person name="Stueber K."/>
            <person name="Theodoulou F.L."/>
            <person name="Tu H."/>
            <person name="Van de Peer Y."/>
            <person name="Verrier P.J."/>
            <person name="Waters E."/>
            <person name="Wood A."/>
            <person name="Yang L."/>
            <person name="Cove D."/>
            <person name="Cuming A."/>
            <person name="Hasebe M."/>
            <person name="Lucas S."/>
            <person name="Mishler D.B."/>
            <person name="Reski R."/>
            <person name="Grigoriev I."/>
            <person name="Quatrano R.S."/>
            <person name="Boore J.L."/>
        </authorList>
    </citation>
    <scope>NUCLEOTIDE SEQUENCE [LARGE SCALE GENOMIC DNA]</scope>
    <source>
        <strain evidence="1 2">cv. Gransden 2004</strain>
    </source>
</reference>
<keyword evidence="2" id="KW-1185">Reference proteome</keyword>
<organism evidence="1 2">
    <name type="scientific">Physcomitrium patens</name>
    <name type="common">Spreading-leaved earth moss</name>
    <name type="synonym">Physcomitrella patens</name>
    <dbReference type="NCBI Taxonomy" id="3218"/>
    <lineage>
        <taxon>Eukaryota</taxon>
        <taxon>Viridiplantae</taxon>
        <taxon>Streptophyta</taxon>
        <taxon>Embryophyta</taxon>
        <taxon>Bryophyta</taxon>
        <taxon>Bryophytina</taxon>
        <taxon>Bryopsida</taxon>
        <taxon>Funariidae</taxon>
        <taxon>Funariales</taxon>
        <taxon>Funariaceae</taxon>
        <taxon>Physcomitrium</taxon>
    </lineage>
</organism>
<evidence type="ECO:0000313" key="1">
    <source>
        <dbReference type="EnsemblPlants" id="Pp3c4_21510V3.2"/>
    </source>
</evidence>
<dbReference type="AlphaFoldDB" id="A0A7I4DJL7"/>
<accession>A0A7I4DJL7</accession>